<dbReference type="Proteomes" id="UP001222325">
    <property type="component" value="Unassembled WGS sequence"/>
</dbReference>
<organism evidence="5 6">
    <name type="scientific">Mycena belliarum</name>
    <dbReference type="NCBI Taxonomy" id="1033014"/>
    <lineage>
        <taxon>Eukaryota</taxon>
        <taxon>Fungi</taxon>
        <taxon>Dikarya</taxon>
        <taxon>Basidiomycota</taxon>
        <taxon>Agaricomycotina</taxon>
        <taxon>Agaricomycetes</taxon>
        <taxon>Agaricomycetidae</taxon>
        <taxon>Agaricales</taxon>
        <taxon>Marasmiineae</taxon>
        <taxon>Mycenaceae</taxon>
        <taxon>Mycena</taxon>
    </lineage>
</organism>
<evidence type="ECO:0000313" key="5">
    <source>
        <dbReference type="EMBL" id="KAJ7083355.1"/>
    </source>
</evidence>
<evidence type="ECO:0000256" key="3">
    <source>
        <dbReference type="PROSITE-ProRule" id="PRU00023"/>
    </source>
</evidence>
<accession>A0AAD6TXX0</accession>
<sequence length="165" mass="17786">MESDQGASNNERLLAAARADNEDLLLEVFEEKGFDINFQDGLGNTALHNAVSNGSTDVLEHILSHDECDVDPINRIDKATPLHLAVRIDDPELRKYIVESLLEAGADTRIKDKNGETVLDILPADDTEIRGLIRKAQAQATISQDDVASDDEDGSAGSGSGSDDE</sequence>
<feature type="repeat" description="ANK" evidence="3">
    <location>
        <begin position="77"/>
        <end position="113"/>
    </location>
</feature>
<evidence type="ECO:0000256" key="2">
    <source>
        <dbReference type="ARBA" id="ARBA00023043"/>
    </source>
</evidence>
<reference evidence="5" key="1">
    <citation type="submission" date="2023-03" db="EMBL/GenBank/DDBJ databases">
        <title>Massive genome expansion in bonnet fungi (Mycena s.s.) driven by repeated elements and novel gene families across ecological guilds.</title>
        <authorList>
            <consortium name="Lawrence Berkeley National Laboratory"/>
            <person name="Harder C.B."/>
            <person name="Miyauchi S."/>
            <person name="Viragh M."/>
            <person name="Kuo A."/>
            <person name="Thoen E."/>
            <person name="Andreopoulos B."/>
            <person name="Lu D."/>
            <person name="Skrede I."/>
            <person name="Drula E."/>
            <person name="Henrissat B."/>
            <person name="Morin E."/>
            <person name="Kohler A."/>
            <person name="Barry K."/>
            <person name="LaButti K."/>
            <person name="Morin E."/>
            <person name="Salamov A."/>
            <person name="Lipzen A."/>
            <person name="Mereny Z."/>
            <person name="Hegedus B."/>
            <person name="Baldrian P."/>
            <person name="Stursova M."/>
            <person name="Weitz H."/>
            <person name="Taylor A."/>
            <person name="Grigoriev I.V."/>
            <person name="Nagy L.G."/>
            <person name="Martin F."/>
            <person name="Kauserud H."/>
        </authorList>
    </citation>
    <scope>NUCLEOTIDE SEQUENCE</scope>
    <source>
        <strain evidence="5">CBHHK173m</strain>
    </source>
</reference>
<feature type="region of interest" description="Disordered" evidence="4">
    <location>
        <begin position="139"/>
        <end position="165"/>
    </location>
</feature>
<dbReference type="PRINTS" id="PR01415">
    <property type="entry name" value="ANKYRIN"/>
</dbReference>
<dbReference type="InterPro" id="IPR002110">
    <property type="entry name" value="Ankyrin_rpt"/>
</dbReference>
<keyword evidence="2 3" id="KW-0040">ANK repeat</keyword>
<name>A0AAD6TXX0_9AGAR</name>
<dbReference type="PROSITE" id="PS50088">
    <property type="entry name" value="ANK_REPEAT"/>
    <property type="match status" value="1"/>
</dbReference>
<evidence type="ECO:0000313" key="6">
    <source>
        <dbReference type="Proteomes" id="UP001222325"/>
    </source>
</evidence>
<keyword evidence="6" id="KW-1185">Reference proteome</keyword>
<evidence type="ECO:0000256" key="1">
    <source>
        <dbReference type="ARBA" id="ARBA00022737"/>
    </source>
</evidence>
<dbReference type="InterPro" id="IPR036770">
    <property type="entry name" value="Ankyrin_rpt-contain_sf"/>
</dbReference>
<keyword evidence="1" id="KW-0677">Repeat</keyword>
<gene>
    <name evidence="5" type="ORF">B0H15DRAFT_952045</name>
</gene>
<dbReference type="GO" id="GO:0004842">
    <property type="term" value="F:ubiquitin-protein transferase activity"/>
    <property type="evidence" value="ECO:0007669"/>
    <property type="project" value="TreeGrafter"/>
</dbReference>
<dbReference type="Pfam" id="PF12796">
    <property type="entry name" value="Ank_2"/>
    <property type="match status" value="1"/>
</dbReference>
<evidence type="ECO:0000256" key="4">
    <source>
        <dbReference type="SAM" id="MobiDB-lite"/>
    </source>
</evidence>
<protein>
    <submittedName>
        <fullName evidence="5">Ankyrin repeat-containing domain protein</fullName>
    </submittedName>
</protein>
<dbReference type="AlphaFoldDB" id="A0AAD6TXX0"/>
<dbReference type="GO" id="GO:0085020">
    <property type="term" value="P:protein K6-linked ubiquitination"/>
    <property type="evidence" value="ECO:0007669"/>
    <property type="project" value="TreeGrafter"/>
</dbReference>
<dbReference type="SMART" id="SM00248">
    <property type="entry name" value="ANK"/>
    <property type="match status" value="3"/>
</dbReference>
<dbReference type="EMBL" id="JARJCN010000041">
    <property type="protein sequence ID" value="KAJ7083355.1"/>
    <property type="molecule type" value="Genomic_DNA"/>
</dbReference>
<dbReference type="Gene3D" id="1.25.40.20">
    <property type="entry name" value="Ankyrin repeat-containing domain"/>
    <property type="match status" value="1"/>
</dbReference>
<dbReference type="PANTHER" id="PTHR24171">
    <property type="entry name" value="ANKYRIN REPEAT DOMAIN-CONTAINING PROTEIN 39-RELATED"/>
    <property type="match status" value="1"/>
</dbReference>
<proteinExistence type="predicted"/>
<feature type="compositionally biased region" description="Gly residues" evidence="4">
    <location>
        <begin position="156"/>
        <end position="165"/>
    </location>
</feature>
<dbReference type="PANTHER" id="PTHR24171:SF8">
    <property type="entry name" value="BRCA1-ASSOCIATED RING DOMAIN PROTEIN 1"/>
    <property type="match status" value="1"/>
</dbReference>
<comment type="caution">
    <text evidence="5">The sequence shown here is derived from an EMBL/GenBank/DDBJ whole genome shotgun (WGS) entry which is preliminary data.</text>
</comment>
<dbReference type="PROSITE" id="PS50297">
    <property type="entry name" value="ANK_REP_REGION"/>
    <property type="match status" value="1"/>
</dbReference>
<dbReference type="SUPFAM" id="SSF48403">
    <property type="entry name" value="Ankyrin repeat"/>
    <property type="match status" value="1"/>
</dbReference>